<reference evidence="1" key="1">
    <citation type="submission" date="2024-06" db="EMBL/GenBank/DDBJ databases">
        <authorList>
            <person name="Al-Khalidi N."/>
            <person name="Al-Zurfi S.M."/>
            <person name="Lahuf A."/>
        </authorList>
    </citation>
    <scope>NUCLEOTIDE SEQUENCE</scope>
    <source>
        <strain evidence="1">Karbala-1</strain>
    </source>
</reference>
<gene>
    <name evidence="1" type="ORF">ABS251_02025</name>
</gene>
<proteinExistence type="predicted"/>
<evidence type="ECO:0000313" key="1">
    <source>
        <dbReference type="EMBL" id="XCO72891.1"/>
    </source>
</evidence>
<organism evidence="1">
    <name type="scientific">Wolbachia endosymbiont of Ephestia elutella</name>
    <dbReference type="NCBI Taxonomy" id="3231696"/>
    <lineage>
        <taxon>Bacteria</taxon>
        <taxon>Pseudomonadati</taxon>
        <taxon>Pseudomonadota</taxon>
        <taxon>Alphaproteobacteria</taxon>
        <taxon>Rickettsiales</taxon>
        <taxon>Anaplasmataceae</taxon>
        <taxon>Wolbachieae</taxon>
        <taxon>Wolbachia</taxon>
    </lineage>
</organism>
<protein>
    <submittedName>
        <fullName evidence="1">Uncharacterized protein</fullName>
    </submittedName>
</protein>
<dbReference type="EMBL" id="CP159923">
    <property type="protein sequence ID" value="XCO72891.1"/>
    <property type="molecule type" value="Genomic_DNA"/>
</dbReference>
<sequence length="107" mass="12849">MLISSDQKVMWISYILHFWMYANNNSTDIEKPPNPLLYDRRNRVSLYFRLYGKQTARNADEGAGKGEWRKRMPVCNEMDRICNINSRENEQTSIWSFVTRNFVNHLR</sequence>
<dbReference type="AlphaFoldDB" id="A0AAU8MKV9"/>
<name>A0AAU8MKV9_9RICK</name>
<accession>A0AAU8MKV9</accession>